<protein>
    <submittedName>
        <fullName evidence="2">Uncharacterized protein</fullName>
    </submittedName>
</protein>
<organism evidence="2 3">
    <name type="scientific">Symbiodinium pilosum</name>
    <name type="common">Dinoflagellate</name>
    <dbReference type="NCBI Taxonomy" id="2952"/>
    <lineage>
        <taxon>Eukaryota</taxon>
        <taxon>Sar</taxon>
        <taxon>Alveolata</taxon>
        <taxon>Dinophyceae</taxon>
        <taxon>Suessiales</taxon>
        <taxon>Symbiodiniaceae</taxon>
        <taxon>Symbiodinium</taxon>
    </lineage>
</organism>
<evidence type="ECO:0000313" key="3">
    <source>
        <dbReference type="Proteomes" id="UP000649617"/>
    </source>
</evidence>
<feature type="compositionally biased region" description="Acidic residues" evidence="1">
    <location>
        <begin position="64"/>
        <end position="74"/>
    </location>
</feature>
<gene>
    <name evidence="2" type="ORF">SPIL2461_LOCUS271</name>
</gene>
<evidence type="ECO:0000313" key="2">
    <source>
        <dbReference type="EMBL" id="CAE7153812.1"/>
    </source>
</evidence>
<feature type="region of interest" description="Disordered" evidence="1">
    <location>
        <begin position="44"/>
        <end position="75"/>
    </location>
</feature>
<evidence type="ECO:0000256" key="1">
    <source>
        <dbReference type="SAM" id="MobiDB-lite"/>
    </source>
</evidence>
<dbReference type="EMBL" id="CAJNIZ010000113">
    <property type="protein sequence ID" value="CAE7153812.1"/>
    <property type="molecule type" value="Genomic_DNA"/>
</dbReference>
<comment type="caution">
    <text evidence="2">The sequence shown here is derived from an EMBL/GenBank/DDBJ whole genome shotgun (WGS) entry which is preliminary data.</text>
</comment>
<feature type="region of interest" description="Disordered" evidence="1">
    <location>
        <begin position="1"/>
        <end position="30"/>
    </location>
</feature>
<feature type="compositionally biased region" description="Low complexity" evidence="1">
    <location>
        <begin position="53"/>
        <end position="63"/>
    </location>
</feature>
<name>A0A812IPU3_SYMPI</name>
<reference evidence="2" key="1">
    <citation type="submission" date="2021-02" db="EMBL/GenBank/DDBJ databases">
        <authorList>
            <person name="Dougan E. K."/>
            <person name="Rhodes N."/>
            <person name="Thang M."/>
            <person name="Chan C."/>
        </authorList>
    </citation>
    <scope>NUCLEOTIDE SEQUENCE</scope>
</reference>
<dbReference type="AlphaFoldDB" id="A0A812IPU3"/>
<dbReference type="Proteomes" id="UP000649617">
    <property type="component" value="Unassembled WGS sequence"/>
</dbReference>
<keyword evidence="3" id="KW-1185">Reference proteome</keyword>
<proteinExistence type="predicted"/>
<sequence length="293" mass="30840">MDQSQRSSKKQRVQLRVRTSSGSTLRAVARRVKMPVGQRLRLELDLDDPVIGSTSSSSSSTEPVPEEVQDEDDEVTRKVLEKDAGVLEHASQEDPSILDLPRERGAATHEEMLRSTLSHRVGMAWFTLWRMGVLQDDMVVERYGEIVLDMFRAPVSSAGPGDCGGRQADAGCCAAAGAPSLPGLSNSAVDVVQMANGELASASLVGMSDAVGLATTTTEGSGALMPAALLAAVAPGEVDAVAMDGMVDDTCDMTATDVAPSGAMLARTTSAEELVHMAGVVVHPRVLRKLVAR</sequence>
<feature type="non-terminal residue" evidence="2">
    <location>
        <position position="1"/>
    </location>
</feature>
<accession>A0A812IPU3</accession>